<evidence type="ECO:0000256" key="3">
    <source>
        <dbReference type="ARBA" id="ARBA00022692"/>
    </source>
</evidence>
<keyword evidence="2" id="KW-0813">Transport</keyword>
<feature type="transmembrane region" description="Helical" evidence="7">
    <location>
        <begin position="41"/>
        <end position="63"/>
    </location>
</feature>
<protein>
    <recommendedName>
        <fullName evidence="8">ABC transmembrane type-1 domain-containing protein</fullName>
    </recommendedName>
</protein>
<evidence type="ECO:0000256" key="4">
    <source>
        <dbReference type="ARBA" id="ARBA00022737"/>
    </source>
</evidence>
<dbReference type="GO" id="GO:0015421">
    <property type="term" value="F:ABC-type oligopeptide transporter activity"/>
    <property type="evidence" value="ECO:0007669"/>
    <property type="project" value="TreeGrafter"/>
</dbReference>
<dbReference type="EMBL" id="CAJNOI010006952">
    <property type="protein sequence ID" value="CAF1583737.1"/>
    <property type="molecule type" value="Genomic_DNA"/>
</dbReference>
<dbReference type="PROSITE" id="PS50929">
    <property type="entry name" value="ABC_TM1F"/>
    <property type="match status" value="1"/>
</dbReference>
<keyword evidence="5 7" id="KW-1133">Transmembrane helix</keyword>
<dbReference type="GO" id="GO:0005743">
    <property type="term" value="C:mitochondrial inner membrane"/>
    <property type="evidence" value="ECO:0007669"/>
    <property type="project" value="TreeGrafter"/>
</dbReference>
<evidence type="ECO:0000256" key="5">
    <source>
        <dbReference type="ARBA" id="ARBA00022989"/>
    </source>
</evidence>
<dbReference type="SUPFAM" id="SSF52540">
    <property type="entry name" value="P-loop containing nucleoside triphosphate hydrolases"/>
    <property type="match status" value="1"/>
</dbReference>
<feature type="domain" description="ABC transmembrane type-1" evidence="8">
    <location>
        <begin position="1"/>
        <end position="105"/>
    </location>
</feature>
<dbReference type="InterPro" id="IPR011527">
    <property type="entry name" value="ABC1_TM_dom"/>
</dbReference>
<dbReference type="GO" id="GO:0016887">
    <property type="term" value="F:ATP hydrolysis activity"/>
    <property type="evidence" value="ECO:0007669"/>
    <property type="project" value="InterPro"/>
</dbReference>
<dbReference type="InterPro" id="IPR036640">
    <property type="entry name" value="ABC1_TM_sf"/>
</dbReference>
<keyword evidence="3 7" id="KW-0812">Transmembrane</keyword>
<evidence type="ECO:0000313" key="9">
    <source>
        <dbReference type="EMBL" id="CAF1583737.1"/>
    </source>
</evidence>
<dbReference type="Pfam" id="PF00664">
    <property type="entry name" value="ABC_membrane"/>
    <property type="match status" value="1"/>
</dbReference>
<keyword evidence="4" id="KW-0677">Repeat</keyword>
<evidence type="ECO:0000256" key="6">
    <source>
        <dbReference type="ARBA" id="ARBA00023136"/>
    </source>
</evidence>
<reference evidence="10" key="1">
    <citation type="submission" date="2021-02" db="EMBL/GenBank/DDBJ databases">
        <authorList>
            <person name="Nowell W R."/>
        </authorList>
    </citation>
    <scope>NUCLEOTIDE SEQUENCE</scope>
</reference>
<evidence type="ECO:0000259" key="8">
    <source>
        <dbReference type="PROSITE" id="PS50929"/>
    </source>
</evidence>
<dbReference type="InterPro" id="IPR027417">
    <property type="entry name" value="P-loop_NTPase"/>
</dbReference>
<gene>
    <name evidence="9" type="ORF">BJG266_LOCUS48963</name>
    <name evidence="10" type="ORF">QVE165_LOCUS66041</name>
</gene>
<organism evidence="10 11">
    <name type="scientific">Adineta steineri</name>
    <dbReference type="NCBI Taxonomy" id="433720"/>
    <lineage>
        <taxon>Eukaryota</taxon>
        <taxon>Metazoa</taxon>
        <taxon>Spiralia</taxon>
        <taxon>Gnathifera</taxon>
        <taxon>Rotifera</taxon>
        <taxon>Eurotatoria</taxon>
        <taxon>Bdelloidea</taxon>
        <taxon>Adinetida</taxon>
        <taxon>Adinetidae</taxon>
        <taxon>Adineta</taxon>
    </lineage>
</organism>
<feature type="transmembrane region" description="Helical" evidence="7">
    <location>
        <begin position="79"/>
        <end position="97"/>
    </location>
</feature>
<comment type="caution">
    <text evidence="10">The sequence shown here is derived from an EMBL/GenBank/DDBJ whole genome shotgun (WGS) entry which is preliminary data.</text>
</comment>
<dbReference type="Gene3D" id="3.40.50.300">
    <property type="entry name" value="P-loop containing nucleotide triphosphate hydrolases"/>
    <property type="match status" value="1"/>
</dbReference>
<evidence type="ECO:0000256" key="1">
    <source>
        <dbReference type="ARBA" id="ARBA00004141"/>
    </source>
</evidence>
<accession>A0A816GM35</accession>
<evidence type="ECO:0000313" key="11">
    <source>
        <dbReference type="Proteomes" id="UP000663832"/>
    </source>
</evidence>
<dbReference type="InterPro" id="IPR003439">
    <property type="entry name" value="ABC_transporter-like_ATP-bd"/>
</dbReference>
<dbReference type="InterPro" id="IPR039421">
    <property type="entry name" value="Type_1_exporter"/>
</dbReference>
<dbReference type="GO" id="GO:0005524">
    <property type="term" value="F:ATP binding"/>
    <property type="evidence" value="ECO:0007669"/>
    <property type="project" value="InterPro"/>
</dbReference>
<proteinExistence type="predicted"/>
<comment type="subcellular location">
    <subcellularLocation>
        <location evidence="1">Membrane</location>
        <topology evidence="1">Multi-pass membrane protein</topology>
    </subcellularLocation>
</comment>
<sequence>LAVEVITNMRTVKQLSMEHEVSRQYTNMVDQVLIMFWKPEAMFSIVLGLYWAMDSATLGLLYWRALVLVEKNEMDMSDVVMISAFGMFALEALKMVGMLAERIGKSFAAAHAFFDLFDRTPTIDNGSNKGQELTNFSGETDFNQVKFVYPSRPAVLVLNKLQLSIKSGQRIALVGASGCGKSTIVQLLERFYDVTHGELLLDGVDIRKLNLQWLRSRLGVVSQEPV</sequence>
<dbReference type="GO" id="GO:0090374">
    <property type="term" value="P:oligopeptide export from mitochondrion"/>
    <property type="evidence" value="ECO:0007669"/>
    <property type="project" value="TreeGrafter"/>
</dbReference>
<dbReference type="AlphaFoldDB" id="A0A816GM35"/>
<feature type="non-terminal residue" evidence="10">
    <location>
        <position position="226"/>
    </location>
</feature>
<evidence type="ECO:0000313" key="10">
    <source>
        <dbReference type="EMBL" id="CAF1675197.1"/>
    </source>
</evidence>
<dbReference type="Proteomes" id="UP000663832">
    <property type="component" value="Unassembled WGS sequence"/>
</dbReference>
<dbReference type="PANTHER" id="PTHR43394">
    <property type="entry name" value="ATP-DEPENDENT PERMEASE MDL1, MITOCHONDRIAL"/>
    <property type="match status" value="1"/>
</dbReference>
<evidence type="ECO:0000256" key="7">
    <source>
        <dbReference type="SAM" id="Phobius"/>
    </source>
</evidence>
<dbReference type="Pfam" id="PF00005">
    <property type="entry name" value="ABC_tran"/>
    <property type="match status" value="1"/>
</dbReference>
<dbReference type="EMBL" id="CAJNOM010007380">
    <property type="protein sequence ID" value="CAF1675197.1"/>
    <property type="molecule type" value="Genomic_DNA"/>
</dbReference>
<keyword evidence="11" id="KW-1185">Reference proteome</keyword>
<dbReference type="SUPFAM" id="SSF90123">
    <property type="entry name" value="ABC transporter transmembrane region"/>
    <property type="match status" value="1"/>
</dbReference>
<dbReference type="PANTHER" id="PTHR43394:SF11">
    <property type="entry name" value="ATP-BINDING CASSETTE TRANSPORTER"/>
    <property type="match status" value="1"/>
</dbReference>
<evidence type="ECO:0000256" key="2">
    <source>
        <dbReference type="ARBA" id="ARBA00022448"/>
    </source>
</evidence>
<dbReference type="OrthoDB" id="10052362at2759"/>
<dbReference type="Proteomes" id="UP000663877">
    <property type="component" value="Unassembled WGS sequence"/>
</dbReference>
<name>A0A816GM35_9BILA</name>
<dbReference type="Gene3D" id="1.20.1560.10">
    <property type="entry name" value="ABC transporter type 1, transmembrane domain"/>
    <property type="match status" value="1"/>
</dbReference>
<keyword evidence="6 7" id="KW-0472">Membrane</keyword>
<feature type="non-terminal residue" evidence="10">
    <location>
        <position position="1"/>
    </location>
</feature>